<evidence type="ECO:0000256" key="3">
    <source>
        <dbReference type="ARBA" id="ARBA00021035"/>
    </source>
</evidence>
<dbReference type="InterPro" id="IPR022637">
    <property type="entry name" value="DNA_polIII_beta_cen"/>
</dbReference>
<evidence type="ECO:0000313" key="16">
    <source>
        <dbReference type="Proteomes" id="UP000000739"/>
    </source>
</evidence>
<dbReference type="eggNOG" id="COG0592">
    <property type="taxonomic scope" value="Bacteria"/>
</dbReference>
<feature type="domain" description="DNA polymerase III beta sliding clamp N-terminal" evidence="12">
    <location>
        <begin position="1"/>
        <end position="119"/>
    </location>
</feature>
<evidence type="ECO:0000256" key="5">
    <source>
        <dbReference type="ARBA" id="ARBA00022679"/>
    </source>
</evidence>
<evidence type="ECO:0000256" key="10">
    <source>
        <dbReference type="ARBA" id="ARBA00030988"/>
    </source>
</evidence>
<evidence type="ECO:0000256" key="1">
    <source>
        <dbReference type="ARBA" id="ARBA00004496"/>
    </source>
</evidence>
<dbReference type="PANTHER" id="PTHR30478:SF0">
    <property type="entry name" value="BETA SLIDING CLAMP"/>
    <property type="match status" value="1"/>
</dbReference>
<dbReference type="GO" id="GO:0003677">
    <property type="term" value="F:DNA binding"/>
    <property type="evidence" value="ECO:0007669"/>
    <property type="project" value="UniProtKB-KW"/>
</dbReference>
<organism evidence="15 16">
    <name type="scientific">Desulfatibacillum aliphaticivorans</name>
    <dbReference type="NCBI Taxonomy" id="218208"/>
    <lineage>
        <taxon>Bacteria</taxon>
        <taxon>Pseudomonadati</taxon>
        <taxon>Thermodesulfobacteriota</taxon>
        <taxon>Desulfobacteria</taxon>
        <taxon>Desulfobacterales</taxon>
        <taxon>Desulfatibacillaceae</taxon>
        <taxon>Desulfatibacillum</taxon>
    </lineage>
</organism>
<evidence type="ECO:0000256" key="6">
    <source>
        <dbReference type="ARBA" id="ARBA00022695"/>
    </source>
</evidence>
<evidence type="ECO:0000256" key="2">
    <source>
        <dbReference type="ARBA" id="ARBA00010752"/>
    </source>
</evidence>
<dbReference type="InterPro" id="IPR046938">
    <property type="entry name" value="DNA_clamp_sf"/>
</dbReference>
<keyword evidence="5 15" id="KW-0808">Transferase</keyword>
<dbReference type="Pfam" id="PF00712">
    <property type="entry name" value="DNA_pol3_beta"/>
    <property type="match status" value="1"/>
</dbReference>
<evidence type="ECO:0000313" key="15">
    <source>
        <dbReference type="EMBL" id="ACL01984.1"/>
    </source>
</evidence>
<dbReference type="KEGG" id="dal:Dalk_0275"/>
<comment type="subcellular location">
    <subcellularLocation>
        <location evidence="1">Cytoplasm</location>
    </subcellularLocation>
</comment>
<dbReference type="Pfam" id="PF02767">
    <property type="entry name" value="DNA_pol3_beta_2"/>
    <property type="match status" value="1"/>
</dbReference>
<evidence type="ECO:0000259" key="14">
    <source>
        <dbReference type="Pfam" id="PF02768"/>
    </source>
</evidence>
<keyword evidence="7" id="KW-0235">DNA replication</keyword>
<dbReference type="PANTHER" id="PTHR30478">
    <property type="entry name" value="DNA POLYMERASE III SUBUNIT BETA"/>
    <property type="match status" value="1"/>
</dbReference>
<dbReference type="NCBIfam" id="TIGR00663">
    <property type="entry name" value="dnan"/>
    <property type="match status" value="1"/>
</dbReference>
<keyword evidence="8" id="KW-0239">DNA-directed DNA polymerase</keyword>
<evidence type="ECO:0000259" key="13">
    <source>
        <dbReference type="Pfam" id="PF02767"/>
    </source>
</evidence>
<feature type="domain" description="DNA polymerase III beta sliding clamp C-terminal" evidence="14">
    <location>
        <begin position="257"/>
        <end position="368"/>
    </location>
</feature>
<evidence type="ECO:0000256" key="11">
    <source>
        <dbReference type="ARBA" id="ARBA00033276"/>
    </source>
</evidence>
<accession>B8F8V2</accession>
<dbReference type="RefSeq" id="WP_012609424.1">
    <property type="nucleotide sequence ID" value="NC_011768.1"/>
</dbReference>
<dbReference type="Gene3D" id="3.70.10.10">
    <property type="match status" value="1"/>
</dbReference>
<evidence type="ECO:0000256" key="4">
    <source>
        <dbReference type="ARBA" id="ARBA00022490"/>
    </source>
</evidence>
<keyword evidence="4" id="KW-0963">Cytoplasm</keyword>
<dbReference type="AlphaFoldDB" id="B8F8V2"/>
<dbReference type="CDD" id="cd00140">
    <property type="entry name" value="beta_clamp"/>
    <property type="match status" value="1"/>
</dbReference>
<keyword evidence="6 15" id="KW-0548">Nucleotidyltransferase</keyword>
<proteinExistence type="inferred from homology"/>
<evidence type="ECO:0000259" key="12">
    <source>
        <dbReference type="Pfam" id="PF00712"/>
    </source>
</evidence>
<protein>
    <recommendedName>
        <fullName evidence="3">Beta sliding clamp</fullName>
    </recommendedName>
    <alternativeName>
        <fullName evidence="11">Beta-clamp processivity factor</fullName>
    </alternativeName>
    <alternativeName>
        <fullName evidence="10">DNA polymerase III beta sliding clamp subunit</fullName>
    </alternativeName>
</protein>
<reference evidence="15 16" key="1">
    <citation type="journal article" date="2012" name="Environ. Microbiol.">
        <title>The genome sequence of Desulfatibacillum alkenivorans AK-01: a blueprint for anaerobic alkane oxidation.</title>
        <authorList>
            <person name="Callaghan A.V."/>
            <person name="Morris B.E."/>
            <person name="Pereira I.A."/>
            <person name="McInerney M.J."/>
            <person name="Austin R.N."/>
            <person name="Groves J.T."/>
            <person name="Kukor J.J."/>
            <person name="Suflita J.M."/>
            <person name="Young L.Y."/>
            <person name="Zylstra G.J."/>
            <person name="Wawrik B."/>
        </authorList>
    </citation>
    <scope>NUCLEOTIDE SEQUENCE [LARGE SCALE GENOMIC DNA]</scope>
    <source>
        <strain evidence="15 16">AK-01</strain>
    </source>
</reference>
<dbReference type="GO" id="GO:0008408">
    <property type="term" value="F:3'-5' exonuclease activity"/>
    <property type="evidence" value="ECO:0007669"/>
    <property type="project" value="InterPro"/>
</dbReference>
<dbReference type="Gene3D" id="3.10.150.10">
    <property type="entry name" value="DNA Polymerase III, subunit A, domain 2"/>
    <property type="match status" value="1"/>
</dbReference>
<comment type="similarity">
    <text evidence="2">Belongs to the beta sliding clamp family.</text>
</comment>
<gene>
    <name evidence="15" type="ordered locus">Dalk_0275</name>
</gene>
<evidence type="ECO:0000256" key="8">
    <source>
        <dbReference type="ARBA" id="ARBA00022932"/>
    </source>
</evidence>
<dbReference type="InterPro" id="IPR001001">
    <property type="entry name" value="DNA_polIII_beta"/>
</dbReference>
<feature type="domain" description="DNA polymerase III beta sliding clamp central" evidence="13">
    <location>
        <begin position="131"/>
        <end position="245"/>
    </location>
</feature>
<dbReference type="EMBL" id="CP001322">
    <property type="protein sequence ID" value="ACL01984.1"/>
    <property type="molecule type" value="Genomic_DNA"/>
</dbReference>
<dbReference type="GO" id="GO:0003887">
    <property type="term" value="F:DNA-directed DNA polymerase activity"/>
    <property type="evidence" value="ECO:0007669"/>
    <property type="project" value="UniProtKB-KW"/>
</dbReference>
<dbReference type="HOGENOM" id="CLU_038149_2_0_7"/>
<dbReference type="Proteomes" id="UP000000739">
    <property type="component" value="Chromosome"/>
</dbReference>
<evidence type="ECO:0000256" key="7">
    <source>
        <dbReference type="ARBA" id="ARBA00022705"/>
    </source>
</evidence>
<keyword evidence="16" id="KW-1185">Reference proteome</keyword>
<dbReference type="InterPro" id="IPR022635">
    <property type="entry name" value="DNA_polIII_beta_C"/>
</dbReference>
<dbReference type="GO" id="GO:0006271">
    <property type="term" value="P:DNA strand elongation involved in DNA replication"/>
    <property type="evidence" value="ECO:0007669"/>
    <property type="project" value="TreeGrafter"/>
</dbReference>
<sequence length="370" mass="40172">MQLTIPKQALLRAVLAAEHVAAKDKNFPALGGIRMEAGHQSLTIQATDLDTGYASVLTLEDIQEPGAALPPAQQLKAVIMDWPEEDARLSVENGFPTITGERTRTSLAGMDPEDFPEIPEPDQADWFKVPGVTLETLLRQTLLSRRVPESESRPHMVGAHLARDGEHLVITTTDGCQLARGSFPIQDARLPEKGIILHKTGAAKLMEFAKNAPGDVALGVTSSHLSAESQNERLISRLVQGDYPDTARIIPVLDTGFAINRFEFLAALKRVGILTSEKYQAASLALEHSRITVTVDNPELGSSSETLDHLESPFDGNPFTGCWNPHRLARALAVMTSENVEVKARDAASPLVLSGEKDPGYLALVMPMKR</sequence>
<dbReference type="SMART" id="SM00480">
    <property type="entry name" value="POL3Bc"/>
    <property type="match status" value="1"/>
</dbReference>
<dbReference type="SUPFAM" id="SSF55979">
    <property type="entry name" value="DNA clamp"/>
    <property type="match status" value="3"/>
</dbReference>
<name>B8F8V2_DESAL</name>
<dbReference type="GO" id="GO:0009360">
    <property type="term" value="C:DNA polymerase III complex"/>
    <property type="evidence" value="ECO:0007669"/>
    <property type="project" value="InterPro"/>
</dbReference>
<evidence type="ECO:0000256" key="9">
    <source>
        <dbReference type="ARBA" id="ARBA00023125"/>
    </source>
</evidence>
<dbReference type="Pfam" id="PF02768">
    <property type="entry name" value="DNA_pol3_beta_3"/>
    <property type="match status" value="1"/>
</dbReference>
<keyword evidence="9" id="KW-0238">DNA-binding</keyword>
<dbReference type="GO" id="GO:0005737">
    <property type="term" value="C:cytoplasm"/>
    <property type="evidence" value="ECO:0007669"/>
    <property type="project" value="UniProtKB-SubCell"/>
</dbReference>
<dbReference type="InterPro" id="IPR022634">
    <property type="entry name" value="DNA_polIII_beta_N"/>
</dbReference>